<evidence type="ECO:0000259" key="3">
    <source>
        <dbReference type="Pfam" id="PF01609"/>
    </source>
</evidence>
<feature type="domain" description="Transposase IS4-like" evidence="3">
    <location>
        <begin position="232"/>
        <end position="458"/>
    </location>
</feature>
<name>A0ABN6T889_9BURK</name>
<keyword evidence="2" id="KW-0472">Membrane</keyword>
<dbReference type="InterPro" id="IPR002559">
    <property type="entry name" value="Transposase_11"/>
</dbReference>
<dbReference type="NCBIfam" id="NF033551">
    <property type="entry name" value="transpos_IS1182"/>
    <property type="match status" value="1"/>
</dbReference>
<evidence type="ECO:0000313" key="6">
    <source>
        <dbReference type="Proteomes" id="UP001163336"/>
    </source>
</evidence>
<dbReference type="Proteomes" id="UP001163336">
    <property type="component" value="Chromosome"/>
</dbReference>
<keyword evidence="2" id="KW-1133">Transmembrane helix</keyword>
<keyword evidence="6" id="KW-1185">Reference proteome</keyword>
<feature type="transmembrane region" description="Helical" evidence="2">
    <location>
        <begin position="480"/>
        <end position="496"/>
    </location>
</feature>
<dbReference type="EMBL" id="AP026966">
    <property type="protein sequence ID" value="BDT58479.1"/>
    <property type="molecule type" value="Genomic_DNA"/>
</dbReference>
<evidence type="ECO:0000313" key="5">
    <source>
        <dbReference type="EMBL" id="BDT58479.1"/>
    </source>
</evidence>
<reference evidence="5" key="1">
    <citation type="submission" date="2022-11" db="EMBL/GenBank/DDBJ databases">
        <title>Isolation and characterization of PLA-degrading bacterium Massilia sp. from Antarctic soil.</title>
        <authorList>
            <person name="Sato K."/>
            <person name="Gomez-Fuentes C."/>
            <person name="Ahmad S.A."/>
            <person name="Zulkharnain A."/>
        </authorList>
    </citation>
    <scope>NUCLEOTIDE SEQUENCE</scope>
    <source>
        <strain evidence="5">N-3</strain>
    </source>
</reference>
<sequence length="509" mass="57247">MKRFIEGEDRGQGTLMPEHLDDYVTEDNPVRVVDVFVDELDLAGLGFARVVPAKTGRPAYHPAVMLKLYIYGYLNRIQSSRRLERDAQRNVELMWLTRRLAPDFKTIANFRKDNGKAIRNVCRQFVVLRQQLDLFSDAVVAIDGSKFKAVNSSDRNFTDAKLKRRMAEIEANISRYLAELDTADRQEPAAAQAKSVRLNDKIAALKSQMATLKEIEAKLEKTGETQISLTDPDARSMMTRGSGIVGYNVQTAVDAKHHLIVEHEVTNNGSDRDQLSGMAKKARTAIGTTTLTAIADRGYFKGEEILACHEAGIRALVPPTKTSGAKADGRFDKADFIYDPENNEYRCPAGEALIWRFSSVEKGMTNHRYWSSNCKGCPLKDRCTPSAQRRVTRWEHQDVLDDMLARLEQTPDAMRIRRSTVEHPYATIKAWMGSTHFLTKGLERVKSEMSLHVLAYNFNRLLTLLGMQGMLAAIRAYARFLPQTGLFGAFLLLVLPRTGKRSAKAMALL</sequence>
<evidence type="ECO:0000259" key="4">
    <source>
        <dbReference type="Pfam" id="PF05598"/>
    </source>
</evidence>
<dbReference type="InterPro" id="IPR008490">
    <property type="entry name" value="Transposase_InsH_N"/>
</dbReference>
<feature type="coiled-coil region" evidence="1">
    <location>
        <begin position="159"/>
        <end position="225"/>
    </location>
</feature>
<keyword evidence="2" id="KW-0812">Transmembrane</keyword>
<feature type="domain" description="Transposase InsH N-terminal" evidence="4">
    <location>
        <begin position="19"/>
        <end position="112"/>
    </location>
</feature>
<dbReference type="InterPro" id="IPR047629">
    <property type="entry name" value="IS1182_transpos"/>
</dbReference>
<organism evidence="5 6">
    <name type="scientific">Massilia varians</name>
    <dbReference type="NCBI Taxonomy" id="457921"/>
    <lineage>
        <taxon>Bacteria</taxon>
        <taxon>Pseudomonadati</taxon>
        <taxon>Pseudomonadota</taxon>
        <taxon>Betaproteobacteria</taxon>
        <taxon>Burkholderiales</taxon>
        <taxon>Oxalobacteraceae</taxon>
        <taxon>Telluria group</taxon>
        <taxon>Massilia</taxon>
    </lineage>
</organism>
<gene>
    <name evidence="5" type="ORF">MasN3_19730</name>
</gene>
<dbReference type="PANTHER" id="PTHR33408">
    <property type="entry name" value="TRANSPOSASE"/>
    <property type="match status" value="1"/>
</dbReference>
<dbReference type="PANTHER" id="PTHR33408:SF2">
    <property type="entry name" value="TRANSPOSASE DDE DOMAIN-CONTAINING PROTEIN"/>
    <property type="match status" value="1"/>
</dbReference>
<keyword evidence="1" id="KW-0175">Coiled coil</keyword>
<evidence type="ECO:0000256" key="1">
    <source>
        <dbReference type="SAM" id="Coils"/>
    </source>
</evidence>
<evidence type="ECO:0000256" key="2">
    <source>
        <dbReference type="SAM" id="Phobius"/>
    </source>
</evidence>
<proteinExistence type="predicted"/>
<dbReference type="Pfam" id="PF05598">
    <property type="entry name" value="DUF772"/>
    <property type="match status" value="1"/>
</dbReference>
<accession>A0ABN6T889</accession>
<protein>
    <submittedName>
        <fullName evidence="5">DDE transposase</fullName>
    </submittedName>
</protein>
<dbReference type="Pfam" id="PF01609">
    <property type="entry name" value="DDE_Tnp_1"/>
    <property type="match status" value="1"/>
</dbReference>